<keyword evidence="5" id="KW-1185">Reference proteome</keyword>
<reference evidence="4 5" key="1">
    <citation type="submission" date="2016-09" db="EMBL/GenBank/DDBJ databases">
        <title>Extensive genetic diversity and differential bi-allelic expression allows diatom success in the polar Southern Ocean.</title>
        <authorList>
            <consortium name="DOE Joint Genome Institute"/>
            <person name="Mock T."/>
            <person name="Otillar R.P."/>
            <person name="Strauss J."/>
            <person name="Dupont C."/>
            <person name="Frickenhaus S."/>
            <person name="Maumus F."/>
            <person name="Mcmullan M."/>
            <person name="Sanges R."/>
            <person name="Schmutz J."/>
            <person name="Toseland A."/>
            <person name="Valas R."/>
            <person name="Veluchamy A."/>
            <person name="Ward B.J."/>
            <person name="Allen A."/>
            <person name="Barry K."/>
            <person name="Falciatore A."/>
            <person name="Ferrante M."/>
            <person name="Fortunato A.E."/>
            <person name="Gloeckner G."/>
            <person name="Gruber A."/>
            <person name="Hipkin R."/>
            <person name="Janech M."/>
            <person name="Kroth P."/>
            <person name="Leese F."/>
            <person name="Lindquist E."/>
            <person name="Lyon B.R."/>
            <person name="Martin J."/>
            <person name="Mayer C."/>
            <person name="Parker M."/>
            <person name="Quesneville H."/>
            <person name="Raymond J."/>
            <person name="Uhlig C."/>
            <person name="Valentin K.U."/>
            <person name="Worden A.Z."/>
            <person name="Armbrust E.V."/>
            <person name="Bowler C."/>
            <person name="Green B."/>
            <person name="Moulton V."/>
            <person name="Van Oosterhout C."/>
            <person name="Grigoriev I."/>
        </authorList>
    </citation>
    <scope>NUCLEOTIDE SEQUENCE [LARGE SCALE GENOMIC DNA]</scope>
    <source>
        <strain evidence="4 5">CCMP1102</strain>
    </source>
</reference>
<organism evidence="4 5">
    <name type="scientific">Fragilariopsis cylindrus CCMP1102</name>
    <dbReference type="NCBI Taxonomy" id="635003"/>
    <lineage>
        <taxon>Eukaryota</taxon>
        <taxon>Sar</taxon>
        <taxon>Stramenopiles</taxon>
        <taxon>Ochrophyta</taxon>
        <taxon>Bacillariophyta</taxon>
        <taxon>Bacillariophyceae</taxon>
        <taxon>Bacillariophycidae</taxon>
        <taxon>Bacillariales</taxon>
        <taxon>Bacillariaceae</taxon>
        <taxon>Fragilariopsis</taxon>
    </lineage>
</organism>
<feature type="transmembrane region" description="Helical" evidence="3">
    <location>
        <begin position="66"/>
        <end position="85"/>
    </location>
</feature>
<feature type="transmembrane region" description="Helical" evidence="3">
    <location>
        <begin position="32"/>
        <end position="54"/>
    </location>
</feature>
<keyword evidence="3" id="KW-0812">Transmembrane</keyword>
<dbReference type="GO" id="GO:0009536">
    <property type="term" value="C:plastid"/>
    <property type="evidence" value="ECO:0007669"/>
    <property type="project" value="UniProtKB-SubCell"/>
</dbReference>
<sequence>VPQGQRPVNEYLDMKEAPLFGWGKNEVGLTGLLIRLGILYSVVFAVIGFPIAGATYTTDGYLLQKIASANVGTLAFEVLVLIRIYSGWGYVASRLQAKNIEFEETGWYDGNIEPKTEAELKRDKFLYLSEVQPAVDRLKLLTLG</sequence>
<dbReference type="PANTHER" id="PTHR34214">
    <property type="match status" value="1"/>
</dbReference>
<keyword evidence="3" id="KW-0472">Membrane</keyword>
<protein>
    <submittedName>
        <fullName evidence="4">DUF1230-domain-containing protein</fullName>
    </submittedName>
</protein>
<evidence type="ECO:0000256" key="3">
    <source>
        <dbReference type="SAM" id="Phobius"/>
    </source>
</evidence>
<feature type="non-terminal residue" evidence="4">
    <location>
        <position position="1"/>
    </location>
</feature>
<evidence type="ECO:0000313" key="5">
    <source>
        <dbReference type="Proteomes" id="UP000095751"/>
    </source>
</evidence>
<dbReference type="KEGG" id="fcy:FRACYDRAFT_144199"/>
<dbReference type="InParanoid" id="A0A1E7EYS7"/>
<accession>A0A1E7EYS7</accession>
<dbReference type="EMBL" id="KV784369">
    <property type="protein sequence ID" value="OEU10986.1"/>
    <property type="molecule type" value="Genomic_DNA"/>
</dbReference>
<proteinExistence type="predicted"/>
<evidence type="ECO:0000256" key="1">
    <source>
        <dbReference type="ARBA" id="ARBA00004474"/>
    </source>
</evidence>
<keyword evidence="2" id="KW-0934">Plastid</keyword>
<gene>
    <name evidence="4" type="ORF">FRACYDRAFT_144199</name>
</gene>
<evidence type="ECO:0000313" key="4">
    <source>
        <dbReference type="EMBL" id="OEU10986.1"/>
    </source>
</evidence>
<comment type="subcellular location">
    <subcellularLocation>
        <location evidence="1">Plastid</location>
    </subcellularLocation>
</comment>
<name>A0A1E7EYS7_9STRA</name>
<feature type="non-terminal residue" evidence="4">
    <location>
        <position position="144"/>
    </location>
</feature>
<evidence type="ECO:0000256" key="2">
    <source>
        <dbReference type="ARBA" id="ARBA00022640"/>
    </source>
</evidence>
<dbReference type="Pfam" id="PF06799">
    <property type="entry name" value="CGLD27-like"/>
    <property type="match status" value="1"/>
</dbReference>
<dbReference type="AlphaFoldDB" id="A0A1E7EYS7"/>
<dbReference type="Proteomes" id="UP000095751">
    <property type="component" value="Unassembled WGS sequence"/>
</dbReference>
<keyword evidence="3" id="KW-1133">Transmembrane helix</keyword>
<dbReference type="OrthoDB" id="192326at2759"/>
<dbReference type="InterPro" id="IPR009631">
    <property type="entry name" value="CGLD27-like"/>
</dbReference>
<dbReference type="PANTHER" id="PTHR34214:SF3">
    <property type="entry name" value="PROTEIN CONSERVED IN THE GREEN LINEAGE AND DIATOMS 27, CHLOROPLASTIC"/>
    <property type="match status" value="1"/>
</dbReference>